<evidence type="ECO:0000313" key="2">
    <source>
        <dbReference type="EMBL" id="CAD84066.1"/>
    </source>
</evidence>
<dbReference type="Gene3D" id="3.30.420.10">
    <property type="entry name" value="Ribonuclease H-like superfamily/Ribonuclease H"/>
    <property type="match status" value="1"/>
</dbReference>
<dbReference type="HOGENOM" id="CLU_027402_4_2_4"/>
<dbReference type="NCBIfam" id="NF033516">
    <property type="entry name" value="transpos_IS3"/>
    <property type="match status" value="1"/>
</dbReference>
<dbReference type="EMBL" id="AL954747">
    <property type="protein sequence ID" value="CAD84066.1"/>
    <property type="molecule type" value="Genomic_DNA"/>
</dbReference>
<sequence length="301" mass="34906">MCGVFREGVAVRYARIEQLRQHHAVAAMCRILDVSESGYHAWRQRPPSARQQENLRLETEVKAAHQRTRETYGPRRLRSDLADHGIQTSLYRIKRIRRKLGLRCKQKRKFKATTDSRHALPLAPNLLDRQFTVAAPDRAWVSDITYVATDEGWLYLAGIKDLFNGELVGYAMSERMTTSLVSQALFRAVAAKRPARGLIHHSDRGSQYCAHAYRKQLQQFGMQASMSRKGNCWDNAPMESFWGSLKNELVHHRRFTTRTQARQEITEYIEIFYNRIRKQARLGYLSPAQFTQKYHAKQIAA</sequence>
<feature type="domain" description="Integrase catalytic" evidence="1">
    <location>
        <begin position="132"/>
        <end position="295"/>
    </location>
</feature>
<dbReference type="Pfam" id="PF13333">
    <property type="entry name" value="rve_2"/>
    <property type="match status" value="1"/>
</dbReference>
<evidence type="ECO:0000259" key="1">
    <source>
        <dbReference type="PROSITE" id="PS50994"/>
    </source>
</evidence>
<dbReference type="AlphaFoldDB" id="Q82XU4"/>
<dbReference type="Pfam" id="PF13276">
    <property type="entry name" value="HTH_21"/>
    <property type="match status" value="1"/>
</dbReference>
<organism evidence="2 3">
    <name type="scientific">Nitrosomonas europaea (strain ATCC 19718 / CIP 103999 / KCTC 2705 / NBRC 14298)</name>
    <dbReference type="NCBI Taxonomy" id="228410"/>
    <lineage>
        <taxon>Bacteria</taxon>
        <taxon>Pseudomonadati</taxon>
        <taxon>Pseudomonadota</taxon>
        <taxon>Betaproteobacteria</taxon>
        <taxon>Nitrosomonadales</taxon>
        <taxon>Nitrosomonadaceae</taxon>
        <taxon>Nitrosomonas</taxon>
    </lineage>
</organism>
<accession>Q82XU4</accession>
<dbReference type="Pfam" id="PF00665">
    <property type="entry name" value="rve"/>
    <property type="match status" value="1"/>
</dbReference>
<dbReference type="InterPro" id="IPR036397">
    <property type="entry name" value="RNaseH_sf"/>
</dbReference>
<protein>
    <submittedName>
        <fullName evidence="2">Integrase, catalytic core</fullName>
    </submittedName>
</protein>
<dbReference type="Proteomes" id="UP000001416">
    <property type="component" value="Chromosome"/>
</dbReference>
<dbReference type="PANTHER" id="PTHR46889:SF4">
    <property type="entry name" value="TRANSPOSASE INSO FOR INSERTION SEQUENCE ELEMENT IS911B-RELATED"/>
    <property type="match status" value="1"/>
</dbReference>
<dbReference type="InterPro" id="IPR012337">
    <property type="entry name" value="RNaseH-like_sf"/>
</dbReference>
<dbReference type="InterPro" id="IPR048020">
    <property type="entry name" value="Transpos_IS3"/>
</dbReference>
<dbReference type="eggNOG" id="COG2801">
    <property type="taxonomic scope" value="Bacteria"/>
</dbReference>
<dbReference type="InterPro" id="IPR001584">
    <property type="entry name" value="Integrase_cat-core"/>
</dbReference>
<dbReference type="PROSITE" id="PS50994">
    <property type="entry name" value="INTEGRASE"/>
    <property type="match status" value="1"/>
</dbReference>
<dbReference type="KEGG" id="neu:NE0155"/>
<name>Q82XU4_NITEU</name>
<gene>
    <name evidence="2" type="ordered locus">NE0155</name>
</gene>
<dbReference type="GO" id="GO:0015074">
    <property type="term" value="P:DNA integration"/>
    <property type="evidence" value="ECO:0007669"/>
    <property type="project" value="InterPro"/>
</dbReference>
<dbReference type="GO" id="GO:0003676">
    <property type="term" value="F:nucleic acid binding"/>
    <property type="evidence" value="ECO:0007669"/>
    <property type="project" value="InterPro"/>
</dbReference>
<reference evidence="2 3" key="1">
    <citation type="journal article" date="2003" name="J. Bacteriol.">
        <title>Complete genome sequence of the ammonia-oxidizing bacterium and obligate chemolithoautotroph Nitrosomonas europaea.</title>
        <authorList>
            <person name="Chain P."/>
            <person name="Lamerdin J."/>
            <person name="Larimer F."/>
            <person name="Regala W."/>
            <person name="Land M."/>
            <person name="Hauser L."/>
            <person name="Hooper A."/>
            <person name="Klotz M."/>
            <person name="Norton J."/>
            <person name="Sayavedra-Soto L."/>
            <person name="Arciero D."/>
            <person name="Hommes N."/>
            <person name="Whittaker M."/>
            <person name="Arp D."/>
        </authorList>
    </citation>
    <scope>NUCLEOTIDE SEQUENCE [LARGE SCALE GENOMIC DNA]</scope>
    <source>
        <strain evidence="3">ATCC 19718 / CIP 103999 / KCTC 2705 / NBRC 14298</strain>
    </source>
</reference>
<dbReference type="InterPro" id="IPR025948">
    <property type="entry name" value="HTH-like_dom"/>
</dbReference>
<keyword evidence="3" id="KW-1185">Reference proteome</keyword>
<dbReference type="PANTHER" id="PTHR46889">
    <property type="entry name" value="TRANSPOSASE INSF FOR INSERTION SEQUENCE IS3B-RELATED"/>
    <property type="match status" value="1"/>
</dbReference>
<dbReference type="SUPFAM" id="SSF53098">
    <property type="entry name" value="Ribonuclease H-like"/>
    <property type="match status" value="1"/>
</dbReference>
<dbReference type="InterPro" id="IPR050900">
    <property type="entry name" value="Transposase_IS3/IS150/IS904"/>
</dbReference>
<proteinExistence type="predicted"/>
<dbReference type="PhylomeDB" id="Q82XU4"/>
<evidence type="ECO:0000313" key="3">
    <source>
        <dbReference type="Proteomes" id="UP000001416"/>
    </source>
</evidence>
<dbReference type="STRING" id="228410.NE0155"/>